<feature type="compositionally biased region" description="Acidic residues" evidence="1">
    <location>
        <begin position="321"/>
        <end position="333"/>
    </location>
</feature>
<dbReference type="STRING" id="331657.A0A4U0WGV4"/>
<feature type="compositionally biased region" description="Polar residues" evidence="1">
    <location>
        <begin position="20"/>
        <end position="33"/>
    </location>
</feature>
<organism evidence="2 3">
    <name type="scientific">Cryomyces minteri</name>
    <dbReference type="NCBI Taxonomy" id="331657"/>
    <lineage>
        <taxon>Eukaryota</taxon>
        <taxon>Fungi</taxon>
        <taxon>Dikarya</taxon>
        <taxon>Ascomycota</taxon>
        <taxon>Pezizomycotina</taxon>
        <taxon>Dothideomycetes</taxon>
        <taxon>Dothideomycetes incertae sedis</taxon>
        <taxon>Cryomyces</taxon>
    </lineage>
</organism>
<evidence type="ECO:0000313" key="3">
    <source>
        <dbReference type="Proteomes" id="UP000308768"/>
    </source>
</evidence>
<feature type="region of interest" description="Disordered" evidence="1">
    <location>
        <begin position="321"/>
        <end position="347"/>
    </location>
</feature>
<dbReference type="EMBL" id="NAJN01001614">
    <property type="protein sequence ID" value="TKA62150.1"/>
    <property type="molecule type" value="Genomic_DNA"/>
</dbReference>
<reference evidence="2 3" key="1">
    <citation type="submission" date="2017-03" db="EMBL/GenBank/DDBJ databases">
        <title>Genomes of endolithic fungi from Antarctica.</title>
        <authorList>
            <person name="Coleine C."/>
            <person name="Masonjones S."/>
            <person name="Stajich J.E."/>
        </authorList>
    </citation>
    <scope>NUCLEOTIDE SEQUENCE [LARGE SCALE GENOMIC DNA]</scope>
    <source>
        <strain evidence="2 3">CCFEE 5187</strain>
    </source>
</reference>
<sequence length="855" mass="93179">MYHIGTIFDGFDGVHHSPTAEDNTNFEPESPQSRRATAIRNALHARPQTWLEPPPGDNMVYYPAPVPRMLNLPKRLSQLPSAAVQARRRTQLLASLPPDAKNSAAWLPGAGAANDEVAEPAPGHDATSKRMSATSQQNAQGLVGLPPQLRANLFFEYPSMPQEVRVTSESAVDTLDSILEASATAPVSAFTDHPFAGHVGHEIYGRANTARRYTTAPMQTDQDETIRSKKRGNRRSLSGFLRRAGPTDELNKLEKKNNRLSKGTEMSGMDKPKKLQKRNSKMSLATDLGHNKNCSKLSLGTELGDQYGPVATGEHHYVEDDYEGHDDQDEDPETSSIRRGVARDDDYRSLNHADEDFDEEGCGDAAQEELLPDEQPLEYSGVPTTLLAELQLRKQHQKLRNRAATSFPNGMHSTLLEMDAVAQIEKKRRERQRVALAWEDPGYRAAEAAAAYDDDDVPLGRLFPVRTGLINKRTGGDDDWDKPLGLIERRELEDNEPLSSRRNRLSGLPPGWRGPSPSKGLHLVGQPDLPDAANEDEEDAEETLAQRIRRLKNKEALNSAIGDVTGTDRAAFSDDVLSQFGGLNVDDKEGMPTAAGATDEDPEEETLGQRKKRLQARAAAQSQAQPGARNLDGGAAAAATADADAEELPPRSSSSMANLLSANPVGSKPASKEYRAAEGTLLHASERQQAKNRRHILEQNKRSSSFGLDRPLVGVRHSSQGNTAAQNGGFAGGLLNAGFTGPITSMSTPMTAGNGGGYSAPPLQQQPPQANGTNYTYGLPQPQVNMNPMAYQGLPGFGPPLMNGDYVAQMRYAQQYGYLQPGYFPMQMPMAMQTEAPMPQGQRDLIDRWRSSIAP</sequence>
<proteinExistence type="predicted"/>
<accession>A0A4U0WGV4</accession>
<protein>
    <submittedName>
        <fullName evidence="2">Uncharacterized protein</fullName>
    </submittedName>
</protein>
<feature type="region of interest" description="Disordered" evidence="1">
    <location>
        <begin position="582"/>
        <end position="673"/>
    </location>
</feature>
<comment type="caution">
    <text evidence="2">The sequence shown here is derived from an EMBL/GenBank/DDBJ whole genome shotgun (WGS) entry which is preliminary data.</text>
</comment>
<keyword evidence="3" id="KW-1185">Reference proteome</keyword>
<feature type="region of interest" description="Disordered" evidence="1">
    <location>
        <begin position="217"/>
        <end position="280"/>
    </location>
</feature>
<feature type="compositionally biased region" description="Low complexity" evidence="1">
    <location>
        <begin position="632"/>
        <end position="642"/>
    </location>
</feature>
<dbReference type="Proteomes" id="UP000308768">
    <property type="component" value="Unassembled WGS sequence"/>
</dbReference>
<feature type="region of interest" description="Disordered" evidence="1">
    <location>
        <begin position="746"/>
        <end position="773"/>
    </location>
</feature>
<dbReference type="OrthoDB" id="5288142at2759"/>
<feature type="compositionally biased region" description="Polar residues" evidence="1">
    <location>
        <begin position="129"/>
        <end position="138"/>
    </location>
</feature>
<feature type="compositionally biased region" description="Low complexity" evidence="1">
    <location>
        <begin position="652"/>
        <end position="663"/>
    </location>
</feature>
<name>A0A4U0WGV4_9PEZI</name>
<evidence type="ECO:0000313" key="2">
    <source>
        <dbReference type="EMBL" id="TKA62150.1"/>
    </source>
</evidence>
<feature type="compositionally biased region" description="Basic and acidic residues" evidence="1">
    <location>
        <begin position="245"/>
        <end position="257"/>
    </location>
</feature>
<dbReference type="AlphaFoldDB" id="A0A4U0WGV4"/>
<gene>
    <name evidence="2" type="ORF">B0A49_13058</name>
</gene>
<feature type="region of interest" description="Disordered" evidence="1">
    <location>
        <begin position="13"/>
        <end position="33"/>
    </location>
</feature>
<evidence type="ECO:0000256" key="1">
    <source>
        <dbReference type="SAM" id="MobiDB-lite"/>
    </source>
</evidence>
<feature type="region of interest" description="Disordered" evidence="1">
    <location>
        <begin position="491"/>
        <end position="541"/>
    </location>
</feature>
<feature type="compositionally biased region" description="Low complexity" evidence="1">
    <location>
        <begin position="616"/>
        <end position="625"/>
    </location>
</feature>
<feature type="region of interest" description="Disordered" evidence="1">
    <location>
        <begin position="114"/>
        <end position="138"/>
    </location>
</feature>